<dbReference type="EMBL" id="BLXT01005315">
    <property type="protein sequence ID" value="GFO22047.1"/>
    <property type="molecule type" value="Genomic_DNA"/>
</dbReference>
<feature type="signal peptide" evidence="8">
    <location>
        <begin position="1"/>
        <end position="26"/>
    </location>
</feature>
<keyword evidence="6" id="KW-0325">Glycoprotein</keyword>
<dbReference type="PANTHER" id="PTHR24060">
    <property type="entry name" value="METABOTROPIC GLUTAMATE RECEPTOR"/>
    <property type="match status" value="1"/>
</dbReference>
<dbReference type="PRINTS" id="PR00248">
    <property type="entry name" value="GPCRMGR"/>
</dbReference>
<evidence type="ECO:0008006" key="11">
    <source>
        <dbReference type="Google" id="ProtNLM"/>
    </source>
</evidence>
<keyword evidence="2" id="KW-0812">Transmembrane</keyword>
<evidence type="ECO:0000256" key="7">
    <source>
        <dbReference type="SAM" id="MobiDB-lite"/>
    </source>
</evidence>
<dbReference type="GO" id="GO:0004930">
    <property type="term" value="F:G protein-coupled receptor activity"/>
    <property type="evidence" value="ECO:0007669"/>
    <property type="project" value="InterPro"/>
</dbReference>
<evidence type="ECO:0000256" key="3">
    <source>
        <dbReference type="ARBA" id="ARBA00022989"/>
    </source>
</evidence>
<accession>A0AAV4BRS7</accession>
<sequence length="474" mass="51887">MAAIFHQALVLIYLAIFCTCSTAIHATSIRNASEKQAYTNSLPYGNESHASHGRGSQQQAGNSWIPKRMVTSSSSDRVKLHGTRRHHKMQHAPSKQSGLSDSFLPAGQVSTSFPKSSSGSSVPSSRRMHLARRYRKRASSARKRFLLNESKANRDLSEAVLPRDTPDSSQGFPAAAGADSYVEFTVDQNNVGAKGFSTTTENYPNDQWSNRSTWTMDSDFMSNSARLRPQTFNFTWPAQEEASIVEGHLVLGALHMIHERSQEYVCGHVMEQGGIQALEAMLYTLDYVNGQGRAPPLIPGVKLGILAKDDCDTDILGLEQALDFIRGIQDLGDIQSSLGQQAGGKKADDLEPTADYKNSIDCILQLILQKENNQFWAPAFAPSKLWEFFASLSQCLAVVSLLLLSISLQTSQQLAVIGGGETWYGPFTPPPKSPQTVATSAVRWTATINSLPPNRASEKQKPHNFDKGKAGDQN</sequence>
<feature type="region of interest" description="Disordered" evidence="7">
    <location>
        <begin position="43"/>
        <end position="146"/>
    </location>
</feature>
<evidence type="ECO:0000256" key="6">
    <source>
        <dbReference type="ARBA" id="ARBA00023180"/>
    </source>
</evidence>
<dbReference type="AlphaFoldDB" id="A0AAV4BRS7"/>
<keyword evidence="5" id="KW-0675">Receptor</keyword>
<dbReference type="GO" id="GO:0016020">
    <property type="term" value="C:membrane"/>
    <property type="evidence" value="ECO:0007669"/>
    <property type="project" value="UniProtKB-SubCell"/>
</dbReference>
<reference evidence="9 10" key="1">
    <citation type="journal article" date="2021" name="Elife">
        <title>Chloroplast acquisition without the gene transfer in kleptoplastic sea slugs, Plakobranchus ocellatus.</title>
        <authorList>
            <person name="Maeda T."/>
            <person name="Takahashi S."/>
            <person name="Yoshida T."/>
            <person name="Shimamura S."/>
            <person name="Takaki Y."/>
            <person name="Nagai Y."/>
            <person name="Toyoda A."/>
            <person name="Suzuki Y."/>
            <person name="Arimoto A."/>
            <person name="Ishii H."/>
            <person name="Satoh N."/>
            <person name="Nishiyama T."/>
            <person name="Hasebe M."/>
            <person name="Maruyama T."/>
            <person name="Minagawa J."/>
            <person name="Obokata J."/>
            <person name="Shigenobu S."/>
        </authorList>
    </citation>
    <scope>NUCLEOTIDE SEQUENCE [LARGE SCALE GENOMIC DNA]</scope>
</reference>
<evidence type="ECO:0000256" key="4">
    <source>
        <dbReference type="ARBA" id="ARBA00023136"/>
    </source>
</evidence>
<keyword evidence="4" id="KW-0472">Membrane</keyword>
<organism evidence="9 10">
    <name type="scientific">Plakobranchus ocellatus</name>
    <dbReference type="NCBI Taxonomy" id="259542"/>
    <lineage>
        <taxon>Eukaryota</taxon>
        <taxon>Metazoa</taxon>
        <taxon>Spiralia</taxon>
        <taxon>Lophotrochozoa</taxon>
        <taxon>Mollusca</taxon>
        <taxon>Gastropoda</taxon>
        <taxon>Heterobranchia</taxon>
        <taxon>Euthyneura</taxon>
        <taxon>Panpulmonata</taxon>
        <taxon>Sacoglossa</taxon>
        <taxon>Placobranchoidea</taxon>
        <taxon>Plakobranchidae</taxon>
        <taxon>Plakobranchus</taxon>
    </lineage>
</organism>
<evidence type="ECO:0000256" key="2">
    <source>
        <dbReference type="ARBA" id="ARBA00022692"/>
    </source>
</evidence>
<feature type="compositionally biased region" description="Basic residues" evidence="7">
    <location>
        <begin position="80"/>
        <end position="90"/>
    </location>
</feature>
<dbReference type="SUPFAM" id="SSF53822">
    <property type="entry name" value="Periplasmic binding protein-like I"/>
    <property type="match status" value="1"/>
</dbReference>
<feature type="compositionally biased region" description="Basic and acidic residues" evidence="7">
    <location>
        <begin position="456"/>
        <end position="474"/>
    </location>
</feature>
<gene>
    <name evidence="9" type="ORF">PoB_004855200</name>
</gene>
<evidence type="ECO:0000256" key="8">
    <source>
        <dbReference type="SAM" id="SignalP"/>
    </source>
</evidence>
<feature type="compositionally biased region" description="Basic residues" evidence="7">
    <location>
        <begin position="126"/>
        <end position="145"/>
    </location>
</feature>
<feature type="compositionally biased region" description="Low complexity" evidence="7">
    <location>
        <begin position="110"/>
        <end position="125"/>
    </location>
</feature>
<evidence type="ECO:0000313" key="10">
    <source>
        <dbReference type="Proteomes" id="UP000735302"/>
    </source>
</evidence>
<dbReference type="InterPro" id="IPR028082">
    <property type="entry name" value="Peripla_BP_I"/>
</dbReference>
<dbReference type="InterPro" id="IPR050726">
    <property type="entry name" value="mGluR"/>
</dbReference>
<comment type="subcellular location">
    <subcellularLocation>
        <location evidence="1">Membrane</location>
        <topology evidence="1">Multi-pass membrane protein</topology>
    </subcellularLocation>
</comment>
<evidence type="ECO:0000256" key="5">
    <source>
        <dbReference type="ARBA" id="ARBA00023170"/>
    </source>
</evidence>
<feature type="region of interest" description="Disordered" evidence="7">
    <location>
        <begin position="450"/>
        <end position="474"/>
    </location>
</feature>
<evidence type="ECO:0000313" key="9">
    <source>
        <dbReference type="EMBL" id="GFO22047.1"/>
    </source>
</evidence>
<dbReference type="InterPro" id="IPR000337">
    <property type="entry name" value="GPCR_3"/>
</dbReference>
<evidence type="ECO:0000256" key="1">
    <source>
        <dbReference type="ARBA" id="ARBA00004141"/>
    </source>
</evidence>
<comment type="caution">
    <text evidence="9">The sequence shown here is derived from an EMBL/GenBank/DDBJ whole genome shotgun (WGS) entry which is preliminary data.</text>
</comment>
<name>A0AAV4BRS7_9GAST</name>
<feature type="chain" id="PRO_5043349099" description="Receptor ligand binding region domain-containing protein" evidence="8">
    <location>
        <begin position="27"/>
        <end position="474"/>
    </location>
</feature>
<dbReference type="Proteomes" id="UP000735302">
    <property type="component" value="Unassembled WGS sequence"/>
</dbReference>
<keyword evidence="10" id="KW-1185">Reference proteome</keyword>
<proteinExistence type="predicted"/>
<protein>
    <recommendedName>
        <fullName evidence="11">Receptor ligand binding region domain-containing protein</fullName>
    </recommendedName>
</protein>
<keyword evidence="8" id="KW-0732">Signal</keyword>
<dbReference type="Gene3D" id="3.40.50.2300">
    <property type="match status" value="1"/>
</dbReference>
<keyword evidence="3" id="KW-1133">Transmembrane helix</keyword>